<sequence>MFGDVCTEYHKNQTKITPPVPRKAVITKMPAIPEVEEQITPVVTKIGPYAIKKTGVQKLIVNPKWSLKRVEMGVQDPVPSRATHRCTPAQRLRDELQRLLGASWLEELEWDVLHAWQRHRDLVLLTKDSFKAVPWERLGIGYFMLPFLVHAGAAFVPVCERNSHAMEALHGTLVLNGVRDCCHIHTGDSWQDAIVGTRSSTLVDEHEMIFKKNPRRVVKPVGGLSLSLQEEEEDIDNLVEIHQQRVAWGSMRSGISSSTLGSMVSIYSEAGDFGSVAVTGVVIFSLSYEQKTQTLFIHVKECHQLAYGDKGRKRSNHESQGGDGCWHHWWCPAELWGVHQRWELYVKTYLLPDKSRQGKRKMTIKCHTINPLYSELLKDSRNNQNLDTKVSKVIEFAKYEINKALLLTRMLQFLVWHHDSFGRNTFLGEVEVPQYAWNFESHLEEFLPLHGKVCPCCPQPPLPGTLSPSTVCKGSDWAGPARLIDPQVLTIQVAFAKFTS</sequence>
<organism evidence="2 3">
    <name type="scientific">Hirundo rustica rustica</name>
    <dbReference type="NCBI Taxonomy" id="333673"/>
    <lineage>
        <taxon>Eukaryota</taxon>
        <taxon>Metazoa</taxon>
        <taxon>Chordata</taxon>
        <taxon>Craniata</taxon>
        <taxon>Vertebrata</taxon>
        <taxon>Euteleostomi</taxon>
        <taxon>Archelosauria</taxon>
        <taxon>Archosauria</taxon>
        <taxon>Dinosauria</taxon>
        <taxon>Saurischia</taxon>
        <taxon>Theropoda</taxon>
        <taxon>Coelurosauria</taxon>
        <taxon>Aves</taxon>
        <taxon>Neognathae</taxon>
        <taxon>Neoaves</taxon>
        <taxon>Telluraves</taxon>
        <taxon>Australaves</taxon>
        <taxon>Passeriformes</taxon>
        <taxon>Sylvioidea</taxon>
        <taxon>Hirundinidae</taxon>
        <taxon>Hirundo</taxon>
    </lineage>
</organism>
<dbReference type="PANTHER" id="PTHR45716">
    <property type="entry name" value="BITESIZE, ISOFORM I"/>
    <property type="match status" value="1"/>
</dbReference>
<comment type="caution">
    <text evidence="2">The sequence shown here is derived from an EMBL/GenBank/DDBJ whole genome shotgun (WGS) entry which is preliminary data.</text>
</comment>
<dbReference type="Gene3D" id="3.40.50.150">
    <property type="entry name" value="Vaccinia Virus protein VP39"/>
    <property type="match status" value="1"/>
</dbReference>
<proteinExistence type="predicted"/>
<dbReference type="AlphaFoldDB" id="A0A3M0L8U5"/>
<dbReference type="PROSITE" id="PS50004">
    <property type="entry name" value="C2"/>
    <property type="match status" value="1"/>
</dbReference>
<accession>A0A3M0L8U5</accession>
<evidence type="ECO:0000313" key="3">
    <source>
        <dbReference type="Proteomes" id="UP000269221"/>
    </source>
</evidence>
<dbReference type="GO" id="GO:0006887">
    <property type="term" value="P:exocytosis"/>
    <property type="evidence" value="ECO:0007669"/>
    <property type="project" value="TreeGrafter"/>
</dbReference>
<dbReference type="InterPro" id="IPR029063">
    <property type="entry name" value="SAM-dependent_MTases_sf"/>
</dbReference>
<dbReference type="OrthoDB" id="9219275at2759"/>
<evidence type="ECO:0000259" key="1">
    <source>
        <dbReference type="PROSITE" id="PS50004"/>
    </source>
</evidence>
<dbReference type="Proteomes" id="UP000269221">
    <property type="component" value="Unassembled WGS sequence"/>
</dbReference>
<dbReference type="Pfam" id="PF00168">
    <property type="entry name" value="C2"/>
    <property type="match status" value="1"/>
</dbReference>
<dbReference type="GO" id="GO:0070382">
    <property type="term" value="C:exocytic vesicle"/>
    <property type="evidence" value="ECO:0007669"/>
    <property type="project" value="TreeGrafter"/>
</dbReference>
<dbReference type="SUPFAM" id="SSF49562">
    <property type="entry name" value="C2 domain (Calcium/lipid-binding domain, CaLB)"/>
    <property type="match status" value="1"/>
</dbReference>
<evidence type="ECO:0000313" key="2">
    <source>
        <dbReference type="EMBL" id="RMC22012.1"/>
    </source>
</evidence>
<feature type="domain" description="C2" evidence="1">
    <location>
        <begin position="278"/>
        <end position="447"/>
    </location>
</feature>
<dbReference type="EMBL" id="QRBI01000093">
    <property type="protein sequence ID" value="RMC22012.1"/>
    <property type="molecule type" value="Genomic_DNA"/>
</dbReference>
<dbReference type="Gene3D" id="2.60.40.150">
    <property type="entry name" value="C2 domain"/>
    <property type="match status" value="1"/>
</dbReference>
<dbReference type="InterPro" id="IPR035892">
    <property type="entry name" value="C2_domain_sf"/>
</dbReference>
<dbReference type="GO" id="GO:0042043">
    <property type="term" value="F:neurexin family protein binding"/>
    <property type="evidence" value="ECO:0007669"/>
    <property type="project" value="TreeGrafter"/>
</dbReference>
<dbReference type="InterPro" id="IPR000008">
    <property type="entry name" value="C2_dom"/>
</dbReference>
<dbReference type="PANTHER" id="PTHR45716:SF4">
    <property type="entry name" value="SYNAPTOTAGMIN-LIKE PROTEIN 4"/>
    <property type="match status" value="1"/>
</dbReference>
<gene>
    <name evidence="2" type="ORF">DUI87_02883</name>
</gene>
<protein>
    <recommendedName>
        <fullName evidence="1">C2 domain-containing protein</fullName>
    </recommendedName>
</protein>
<dbReference type="GO" id="GO:0005886">
    <property type="term" value="C:plasma membrane"/>
    <property type="evidence" value="ECO:0007669"/>
    <property type="project" value="TreeGrafter"/>
</dbReference>
<name>A0A3M0L8U5_HIRRU</name>
<dbReference type="STRING" id="333673.A0A3M0L8U5"/>
<reference evidence="2 3" key="1">
    <citation type="submission" date="2018-07" db="EMBL/GenBank/DDBJ databases">
        <title>A high quality draft genome assembly of the barn swallow (H. rustica rustica).</title>
        <authorList>
            <person name="Formenti G."/>
            <person name="Chiara M."/>
            <person name="Poveda L."/>
            <person name="Francoijs K.-J."/>
            <person name="Bonisoli-Alquati A."/>
            <person name="Canova L."/>
            <person name="Gianfranceschi L."/>
            <person name="Horner D.S."/>
            <person name="Saino N."/>
        </authorList>
    </citation>
    <scope>NUCLEOTIDE SEQUENCE [LARGE SCALE GENOMIC DNA]</scope>
    <source>
        <strain evidence="2">Chelidonia</strain>
        <tissue evidence="2">Blood</tissue>
    </source>
</reference>
<keyword evidence="3" id="KW-1185">Reference proteome</keyword>